<dbReference type="Proteomes" id="UP001516400">
    <property type="component" value="Unassembled WGS sequence"/>
</dbReference>
<name>A0ABD2MK15_9CUCU</name>
<evidence type="ECO:0000313" key="2">
    <source>
        <dbReference type="Proteomes" id="UP001516400"/>
    </source>
</evidence>
<dbReference type="AlphaFoldDB" id="A0ABD2MK15"/>
<reference evidence="1 2" key="1">
    <citation type="journal article" date="2021" name="BMC Biol.">
        <title>Horizontally acquired antibacterial genes associated with adaptive radiation of ladybird beetles.</title>
        <authorList>
            <person name="Li H.S."/>
            <person name="Tang X.F."/>
            <person name="Huang Y.H."/>
            <person name="Xu Z.Y."/>
            <person name="Chen M.L."/>
            <person name="Du X.Y."/>
            <person name="Qiu B.Y."/>
            <person name="Chen P.T."/>
            <person name="Zhang W."/>
            <person name="Slipinski A."/>
            <person name="Escalona H.E."/>
            <person name="Waterhouse R.M."/>
            <person name="Zwick A."/>
            <person name="Pang H."/>
        </authorList>
    </citation>
    <scope>NUCLEOTIDE SEQUENCE [LARGE SCALE GENOMIC DNA]</scope>
    <source>
        <strain evidence="1">SYSU2018</strain>
    </source>
</reference>
<keyword evidence="2" id="KW-1185">Reference proteome</keyword>
<accession>A0ABD2MK15</accession>
<dbReference type="EMBL" id="JABFTP020000001">
    <property type="protein sequence ID" value="KAL3266731.1"/>
    <property type="molecule type" value="Genomic_DNA"/>
</dbReference>
<sequence>MKKGNYLDKLINVKLIHVILQHKTGIVFDVGHLGIIKEIALKFFNKMKGVIHRDGYQRGQYNNNYSRGRGFNRGRGRCQSINTFNGLRSNYVENQNPEIRENQDDDNKVNSEREVNFSDKDNVCFMGQ</sequence>
<comment type="caution">
    <text evidence="1">The sequence shown here is derived from an EMBL/GenBank/DDBJ whole genome shotgun (WGS) entry which is preliminary data.</text>
</comment>
<proteinExistence type="predicted"/>
<evidence type="ECO:0000313" key="1">
    <source>
        <dbReference type="EMBL" id="KAL3266731.1"/>
    </source>
</evidence>
<protein>
    <submittedName>
        <fullName evidence="1">Uncharacterized protein</fullName>
    </submittedName>
</protein>
<organism evidence="1 2">
    <name type="scientific">Cryptolaemus montrouzieri</name>
    <dbReference type="NCBI Taxonomy" id="559131"/>
    <lineage>
        <taxon>Eukaryota</taxon>
        <taxon>Metazoa</taxon>
        <taxon>Ecdysozoa</taxon>
        <taxon>Arthropoda</taxon>
        <taxon>Hexapoda</taxon>
        <taxon>Insecta</taxon>
        <taxon>Pterygota</taxon>
        <taxon>Neoptera</taxon>
        <taxon>Endopterygota</taxon>
        <taxon>Coleoptera</taxon>
        <taxon>Polyphaga</taxon>
        <taxon>Cucujiformia</taxon>
        <taxon>Coccinelloidea</taxon>
        <taxon>Coccinellidae</taxon>
        <taxon>Scymninae</taxon>
        <taxon>Scymnini</taxon>
        <taxon>Cryptolaemus</taxon>
    </lineage>
</organism>
<gene>
    <name evidence="1" type="ORF">HHI36_010892</name>
</gene>